<dbReference type="EMBL" id="MEXR01000059">
    <property type="protein sequence ID" value="OGD08368.1"/>
    <property type="molecule type" value="Genomic_DNA"/>
</dbReference>
<dbReference type="AlphaFoldDB" id="A0A1F4ZQK6"/>
<dbReference type="STRING" id="1797263.A2397_03195"/>
<evidence type="ECO:0000313" key="1">
    <source>
        <dbReference type="EMBL" id="OGD08368.1"/>
    </source>
</evidence>
<name>A0A1F4ZQK6_9BACT</name>
<sequence>MKDRESELPEICDGERTEHRWGKITSHACGYGPGDQATDEALVIVTPVVLPGLGDICNDCFQIYGEPPGTRSLPLVTAYLALSAW</sequence>
<gene>
    <name evidence="1" type="ORF">A2397_03195</name>
</gene>
<proteinExistence type="predicted"/>
<dbReference type="Proteomes" id="UP000176424">
    <property type="component" value="Unassembled WGS sequence"/>
</dbReference>
<protein>
    <submittedName>
        <fullName evidence="1">Uncharacterized protein</fullName>
    </submittedName>
</protein>
<accession>A0A1F4ZQK6</accession>
<organism evidence="1 2">
    <name type="scientific">Candidatus Amesbacteria bacterium RIFOXYB1_FULL_44_23</name>
    <dbReference type="NCBI Taxonomy" id="1797263"/>
    <lineage>
        <taxon>Bacteria</taxon>
        <taxon>Candidatus Amesiibacteriota</taxon>
    </lineage>
</organism>
<evidence type="ECO:0000313" key="2">
    <source>
        <dbReference type="Proteomes" id="UP000176424"/>
    </source>
</evidence>
<reference evidence="1 2" key="1">
    <citation type="journal article" date="2016" name="Nat. Commun.">
        <title>Thousands of microbial genomes shed light on interconnected biogeochemical processes in an aquifer system.</title>
        <authorList>
            <person name="Anantharaman K."/>
            <person name="Brown C.T."/>
            <person name="Hug L.A."/>
            <person name="Sharon I."/>
            <person name="Castelle C.J."/>
            <person name="Probst A.J."/>
            <person name="Thomas B.C."/>
            <person name="Singh A."/>
            <person name="Wilkins M.J."/>
            <person name="Karaoz U."/>
            <person name="Brodie E.L."/>
            <person name="Williams K.H."/>
            <person name="Hubbard S.S."/>
            <person name="Banfield J.F."/>
        </authorList>
    </citation>
    <scope>NUCLEOTIDE SEQUENCE [LARGE SCALE GENOMIC DNA]</scope>
</reference>
<comment type="caution">
    <text evidence="1">The sequence shown here is derived from an EMBL/GenBank/DDBJ whole genome shotgun (WGS) entry which is preliminary data.</text>
</comment>